<name>A0A9D1NKG3_9BACT</name>
<feature type="active site" description="Proton acceptor" evidence="16">
    <location>
        <position position="108"/>
    </location>
</feature>
<dbReference type="GO" id="GO:0005737">
    <property type="term" value="C:cytoplasm"/>
    <property type="evidence" value="ECO:0007669"/>
    <property type="project" value="UniProtKB-SubCell"/>
</dbReference>
<comment type="cofactor">
    <cofactor evidence="16">
        <name>NH4(+)</name>
        <dbReference type="ChEBI" id="CHEBI:28938"/>
    </cofactor>
    <cofactor evidence="16">
        <name>K(+)</name>
        <dbReference type="ChEBI" id="CHEBI:29103"/>
    </cofactor>
    <text evidence="16">A monovalent cation. Ammonium or potassium.</text>
</comment>
<evidence type="ECO:0000256" key="11">
    <source>
        <dbReference type="ARBA" id="ARBA00022840"/>
    </source>
</evidence>
<dbReference type="CDD" id="cd24015">
    <property type="entry name" value="ASKHA_NBD_PanK-III"/>
    <property type="match status" value="1"/>
</dbReference>
<dbReference type="NCBIfam" id="TIGR00671">
    <property type="entry name" value="baf"/>
    <property type="match status" value="1"/>
</dbReference>
<dbReference type="EMBL" id="DVOG01000174">
    <property type="protein sequence ID" value="HIV04783.1"/>
    <property type="molecule type" value="Genomic_DNA"/>
</dbReference>
<evidence type="ECO:0000256" key="2">
    <source>
        <dbReference type="ARBA" id="ARBA00001958"/>
    </source>
</evidence>
<dbReference type="GO" id="GO:0015937">
    <property type="term" value="P:coenzyme A biosynthetic process"/>
    <property type="evidence" value="ECO:0007669"/>
    <property type="project" value="UniProtKB-UniRule"/>
</dbReference>
<evidence type="ECO:0000256" key="5">
    <source>
        <dbReference type="ARBA" id="ARBA00011738"/>
    </source>
</evidence>
<comment type="similarity">
    <text evidence="14 16">Belongs to the type III pantothenate kinase family.</text>
</comment>
<proteinExistence type="inferred from homology"/>
<reference evidence="17" key="2">
    <citation type="journal article" date="2021" name="PeerJ">
        <title>Extensive microbial diversity within the chicken gut microbiome revealed by metagenomics and culture.</title>
        <authorList>
            <person name="Gilroy R."/>
            <person name="Ravi A."/>
            <person name="Getino M."/>
            <person name="Pursley I."/>
            <person name="Horton D.L."/>
            <person name="Alikhan N.F."/>
            <person name="Baker D."/>
            <person name="Gharbi K."/>
            <person name="Hall N."/>
            <person name="Watson M."/>
            <person name="Adriaenssens E.M."/>
            <person name="Foster-Nyarko E."/>
            <person name="Jarju S."/>
            <person name="Secka A."/>
            <person name="Antonio M."/>
            <person name="Oren A."/>
            <person name="Chaudhuri R.R."/>
            <person name="La Ragione R."/>
            <person name="Hildebrand F."/>
            <person name="Pallen M.J."/>
        </authorList>
    </citation>
    <scope>NUCLEOTIDE SEQUENCE</scope>
    <source>
        <strain evidence="17">10669</strain>
    </source>
</reference>
<dbReference type="Gene3D" id="3.30.420.40">
    <property type="match status" value="2"/>
</dbReference>
<evidence type="ECO:0000313" key="17">
    <source>
        <dbReference type="EMBL" id="HIV04783.1"/>
    </source>
</evidence>
<keyword evidence="10 16" id="KW-0418">Kinase</keyword>
<organism evidence="17 18">
    <name type="scientific">Candidatus Spyradosoma merdigallinarum</name>
    <dbReference type="NCBI Taxonomy" id="2840950"/>
    <lineage>
        <taxon>Bacteria</taxon>
        <taxon>Pseudomonadati</taxon>
        <taxon>Verrucomicrobiota</taxon>
        <taxon>Opitutia</taxon>
        <taxon>Opitutia incertae sedis</taxon>
        <taxon>Candidatus Spyradosoma</taxon>
    </lineage>
</organism>
<evidence type="ECO:0000256" key="12">
    <source>
        <dbReference type="ARBA" id="ARBA00022958"/>
    </source>
</evidence>
<feature type="binding site" evidence="16">
    <location>
        <begin position="7"/>
        <end position="14"/>
    </location>
    <ligand>
        <name>ATP</name>
        <dbReference type="ChEBI" id="CHEBI:30616"/>
    </ligand>
</feature>
<keyword evidence="12 16" id="KW-0630">Potassium</keyword>
<dbReference type="Proteomes" id="UP000886812">
    <property type="component" value="Unassembled WGS sequence"/>
</dbReference>
<keyword evidence="8 16" id="KW-0808">Transferase</keyword>
<comment type="caution">
    <text evidence="17">The sequence shown here is derived from an EMBL/GenBank/DDBJ whole genome shotgun (WGS) entry which is preliminary data.</text>
</comment>
<evidence type="ECO:0000313" key="18">
    <source>
        <dbReference type="Proteomes" id="UP000886812"/>
    </source>
</evidence>
<comment type="pathway">
    <text evidence="4 16">Cofactor biosynthesis; coenzyme A biosynthesis; CoA from (R)-pantothenate: step 1/5.</text>
</comment>
<evidence type="ECO:0000256" key="4">
    <source>
        <dbReference type="ARBA" id="ARBA00005225"/>
    </source>
</evidence>
<dbReference type="AlphaFoldDB" id="A0A9D1NKG3"/>
<comment type="cofactor">
    <cofactor evidence="2">
        <name>K(+)</name>
        <dbReference type="ChEBI" id="CHEBI:29103"/>
    </cofactor>
</comment>
<evidence type="ECO:0000256" key="15">
    <source>
        <dbReference type="ARBA" id="ARBA00040883"/>
    </source>
</evidence>
<dbReference type="GO" id="GO:0004594">
    <property type="term" value="F:pantothenate kinase activity"/>
    <property type="evidence" value="ECO:0007669"/>
    <property type="project" value="UniProtKB-UniRule"/>
</dbReference>
<comment type="subcellular location">
    <subcellularLocation>
        <location evidence="3 16">Cytoplasm</location>
    </subcellularLocation>
</comment>
<accession>A0A9D1NKG3</accession>
<dbReference type="EC" id="2.7.1.33" evidence="6 16"/>
<feature type="binding site" evidence="16">
    <location>
        <position position="128"/>
    </location>
    <ligand>
        <name>K(+)</name>
        <dbReference type="ChEBI" id="CHEBI:29103"/>
    </ligand>
</feature>
<dbReference type="SUPFAM" id="SSF53067">
    <property type="entry name" value="Actin-like ATPase domain"/>
    <property type="match status" value="2"/>
</dbReference>
<feature type="binding site" evidence="16">
    <location>
        <position position="131"/>
    </location>
    <ligand>
        <name>ATP</name>
        <dbReference type="ChEBI" id="CHEBI:30616"/>
    </ligand>
</feature>
<dbReference type="InterPro" id="IPR004619">
    <property type="entry name" value="Type_III_PanK"/>
</dbReference>
<comment type="subunit">
    <text evidence="5 16">Homodimer.</text>
</comment>
<comment type="function">
    <text evidence="16">Catalyzes the phosphorylation of pantothenate (Pan), the first step in CoA biosynthesis.</text>
</comment>
<keyword evidence="11 16" id="KW-0067">ATP-binding</keyword>
<dbReference type="Pfam" id="PF03309">
    <property type="entry name" value="Pan_kinase"/>
    <property type="match status" value="1"/>
</dbReference>
<evidence type="ECO:0000256" key="9">
    <source>
        <dbReference type="ARBA" id="ARBA00022741"/>
    </source>
</evidence>
<evidence type="ECO:0000256" key="8">
    <source>
        <dbReference type="ARBA" id="ARBA00022679"/>
    </source>
</evidence>
<dbReference type="PANTHER" id="PTHR34265:SF1">
    <property type="entry name" value="TYPE III PANTOTHENATE KINASE"/>
    <property type="match status" value="1"/>
</dbReference>
<keyword evidence="16" id="KW-0479">Metal-binding</keyword>
<dbReference type="HAMAP" id="MF_01274">
    <property type="entry name" value="Pantothen_kinase_3"/>
    <property type="match status" value="1"/>
</dbReference>
<comment type="catalytic activity">
    <reaction evidence="1 16">
        <text>(R)-pantothenate + ATP = (R)-4'-phosphopantothenate + ADP + H(+)</text>
        <dbReference type="Rhea" id="RHEA:16373"/>
        <dbReference type="ChEBI" id="CHEBI:10986"/>
        <dbReference type="ChEBI" id="CHEBI:15378"/>
        <dbReference type="ChEBI" id="CHEBI:29032"/>
        <dbReference type="ChEBI" id="CHEBI:30616"/>
        <dbReference type="ChEBI" id="CHEBI:456216"/>
        <dbReference type="EC" id="2.7.1.33"/>
    </reaction>
</comment>
<feature type="binding site" evidence="16">
    <location>
        <begin position="106"/>
        <end position="109"/>
    </location>
    <ligand>
        <name>substrate</name>
    </ligand>
</feature>
<dbReference type="GO" id="GO:0046872">
    <property type="term" value="F:metal ion binding"/>
    <property type="evidence" value="ECO:0007669"/>
    <property type="project" value="UniProtKB-KW"/>
</dbReference>
<reference evidence="17" key="1">
    <citation type="submission" date="2020-10" db="EMBL/GenBank/DDBJ databases">
        <authorList>
            <person name="Gilroy R."/>
        </authorList>
    </citation>
    <scope>NUCLEOTIDE SEQUENCE</scope>
    <source>
        <strain evidence="17">10669</strain>
    </source>
</reference>
<evidence type="ECO:0000256" key="1">
    <source>
        <dbReference type="ARBA" id="ARBA00001206"/>
    </source>
</evidence>
<evidence type="ECO:0000256" key="3">
    <source>
        <dbReference type="ARBA" id="ARBA00004496"/>
    </source>
</evidence>
<evidence type="ECO:0000256" key="7">
    <source>
        <dbReference type="ARBA" id="ARBA00022490"/>
    </source>
</evidence>
<protein>
    <recommendedName>
        <fullName evidence="15 16">Type III pantothenate kinase</fullName>
        <ecNumber evidence="6 16">2.7.1.33</ecNumber>
    </recommendedName>
    <alternativeName>
        <fullName evidence="16">PanK-III</fullName>
    </alternativeName>
    <alternativeName>
        <fullName evidence="16">Pantothenic acid kinase</fullName>
    </alternativeName>
</protein>
<evidence type="ECO:0000256" key="14">
    <source>
        <dbReference type="ARBA" id="ARBA00038036"/>
    </source>
</evidence>
<evidence type="ECO:0000256" key="13">
    <source>
        <dbReference type="ARBA" id="ARBA00022993"/>
    </source>
</evidence>
<keyword evidence="9 16" id="KW-0547">Nucleotide-binding</keyword>
<sequence>MKILCLDIGNTHTHYAVMEARRSVFSGTLKTGEIDDAQNGVPALLRSPELAIFDIAGVSFCSVVPVATEKVFRVLGQIAPEMPLCRVFHGNCPGLGIHYPFPREIGPDRLANCLGAQARFGAPAVIIDMGTAVTFDILSEQGYEGGIIAPGLEIMTRYLHEQTALLPALNPEELMLSENAEGVGKSTTSAMKLGCTVGFAGMIEKLLDTVLAQLERWNIRDPKIIATGGCAGVLPREWKARIRWAPYITLQGLEEAFLRGGKNGAR</sequence>
<dbReference type="PANTHER" id="PTHR34265">
    <property type="entry name" value="TYPE III PANTOTHENATE KINASE"/>
    <property type="match status" value="1"/>
</dbReference>
<dbReference type="GO" id="GO:0005524">
    <property type="term" value="F:ATP binding"/>
    <property type="evidence" value="ECO:0007669"/>
    <property type="project" value="UniProtKB-UniRule"/>
</dbReference>
<dbReference type="InterPro" id="IPR043129">
    <property type="entry name" value="ATPase_NBD"/>
</dbReference>
<evidence type="ECO:0000256" key="6">
    <source>
        <dbReference type="ARBA" id="ARBA00012102"/>
    </source>
</evidence>
<keyword evidence="7 16" id="KW-0963">Cytoplasm</keyword>
<gene>
    <name evidence="16" type="primary">coaX</name>
    <name evidence="17" type="ORF">IAC75_06530</name>
</gene>
<evidence type="ECO:0000256" key="16">
    <source>
        <dbReference type="HAMAP-Rule" id="MF_01274"/>
    </source>
</evidence>
<feature type="binding site" evidence="16">
    <location>
        <position position="99"/>
    </location>
    <ligand>
        <name>substrate</name>
    </ligand>
</feature>
<evidence type="ECO:0000256" key="10">
    <source>
        <dbReference type="ARBA" id="ARBA00022777"/>
    </source>
</evidence>
<keyword evidence="13 16" id="KW-0173">Coenzyme A biosynthesis</keyword>
<feature type="binding site" evidence="16">
    <location>
        <position position="187"/>
    </location>
    <ligand>
        <name>substrate</name>
    </ligand>
</feature>